<accession>C1MLP8</accession>
<dbReference type="SUPFAM" id="SSF47473">
    <property type="entry name" value="EF-hand"/>
    <property type="match status" value="1"/>
</dbReference>
<feature type="compositionally biased region" description="Polar residues" evidence="1">
    <location>
        <begin position="112"/>
        <end position="124"/>
    </location>
</feature>
<keyword evidence="4" id="KW-1185">Reference proteome</keyword>
<dbReference type="KEGG" id="mpp:MICPUCDRAFT_65163"/>
<gene>
    <name evidence="3" type="ORF">MICPUCDRAFT_65163</name>
</gene>
<organism evidence="4">
    <name type="scientific">Micromonas pusilla (strain CCMP1545)</name>
    <name type="common">Picoplanktonic green alga</name>
    <dbReference type="NCBI Taxonomy" id="564608"/>
    <lineage>
        <taxon>Eukaryota</taxon>
        <taxon>Viridiplantae</taxon>
        <taxon>Chlorophyta</taxon>
        <taxon>Mamiellophyceae</taxon>
        <taxon>Mamiellales</taxon>
        <taxon>Mamiellaceae</taxon>
        <taxon>Micromonas</taxon>
    </lineage>
</organism>
<feature type="domain" description="EF-hand" evidence="2">
    <location>
        <begin position="15"/>
        <end position="50"/>
    </location>
</feature>
<dbReference type="InterPro" id="IPR011992">
    <property type="entry name" value="EF-hand-dom_pair"/>
</dbReference>
<feature type="compositionally biased region" description="Low complexity" evidence="1">
    <location>
        <begin position="133"/>
        <end position="145"/>
    </location>
</feature>
<dbReference type="PROSITE" id="PS50222">
    <property type="entry name" value="EF_HAND_2"/>
    <property type="match status" value="1"/>
</dbReference>
<protein>
    <submittedName>
        <fullName evidence="3">Predicted protein</fullName>
    </submittedName>
</protein>
<evidence type="ECO:0000313" key="4">
    <source>
        <dbReference type="Proteomes" id="UP000001876"/>
    </source>
</evidence>
<sequence length="266" mass="29966">MVASRQSLSEARFLVHPNILNEVFDVVDVTGRGSITVHDFIVALRTNPVIGHLLDRGTISGQMEDSGKLFENVFQRLDCDSMKRVNASDFQGYFRTETNYQDDADFAHSKLSPGTRTSHSSQPKTKAEVYFSGCCPGRRGRYGTTGRRDDPRASRGTISSHAGSHFSEMQGFPKSNFQEQSVKGESTNSAPAIPDNCVSFQDEKESLRAQLRHKEIKVRAIDNRLGAVEKDIMQLHLEYNLQSLKQDMLVHMWSMHMLDADHEDEN</sequence>
<dbReference type="GO" id="GO:0005509">
    <property type="term" value="F:calcium ion binding"/>
    <property type="evidence" value="ECO:0007669"/>
    <property type="project" value="InterPro"/>
</dbReference>
<evidence type="ECO:0000259" key="2">
    <source>
        <dbReference type="PROSITE" id="PS50222"/>
    </source>
</evidence>
<dbReference type="Proteomes" id="UP000001876">
    <property type="component" value="Unassembled WGS sequence"/>
</dbReference>
<proteinExistence type="predicted"/>
<feature type="region of interest" description="Disordered" evidence="1">
    <location>
        <begin position="106"/>
        <end position="171"/>
    </location>
</feature>
<name>C1MLP8_MICPC</name>
<dbReference type="GeneID" id="9682055"/>
<dbReference type="EMBL" id="GG663736">
    <property type="protein sequence ID" value="EEH59577.1"/>
    <property type="molecule type" value="Genomic_DNA"/>
</dbReference>
<evidence type="ECO:0000256" key="1">
    <source>
        <dbReference type="SAM" id="MobiDB-lite"/>
    </source>
</evidence>
<dbReference type="AlphaFoldDB" id="C1MLP8"/>
<reference evidence="3 4" key="1">
    <citation type="journal article" date="2009" name="Science">
        <title>Green evolution and dynamic adaptations revealed by genomes of the marine picoeukaryotes Micromonas.</title>
        <authorList>
            <person name="Worden A.Z."/>
            <person name="Lee J.H."/>
            <person name="Mock T."/>
            <person name="Rouze P."/>
            <person name="Simmons M.P."/>
            <person name="Aerts A.L."/>
            <person name="Allen A.E."/>
            <person name="Cuvelier M.L."/>
            <person name="Derelle E."/>
            <person name="Everett M.V."/>
            <person name="Foulon E."/>
            <person name="Grimwood J."/>
            <person name="Gundlach H."/>
            <person name="Henrissat B."/>
            <person name="Napoli C."/>
            <person name="McDonald S.M."/>
            <person name="Parker M.S."/>
            <person name="Rombauts S."/>
            <person name="Salamov A."/>
            <person name="Von Dassow P."/>
            <person name="Badger J.H."/>
            <person name="Coutinho P.M."/>
            <person name="Demir E."/>
            <person name="Dubchak I."/>
            <person name="Gentemann C."/>
            <person name="Eikrem W."/>
            <person name="Gready J.E."/>
            <person name="John U."/>
            <person name="Lanier W."/>
            <person name="Lindquist E.A."/>
            <person name="Lucas S."/>
            <person name="Mayer K.F."/>
            <person name="Moreau H."/>
            <person name="Not F."/>
            <person name="Otillar R."/>
            <person name="Panaud O."/>
            <person name="Pangilinan J."/>
            <person name="Paulsen I."/>
            <person name="Piegu B."/>
            <person name="Poliakov A."/>
            <person name="Robbens S."/>
            <person name="Schmutz J."/>
            <person name="Toulza E."/>
            <person name="Wyss T."/>
            <person name="Zelensky A."/>
            <person name="Zhou K."/>
            <person name="Armbrust E.V."/>
            <person name="Bhattacharya D."/>
            <person name="Goodenough U.W."/>
            <person name="Van de Peer Y."/>
            <person name="Grigoriev I.V."/>
        </authorList>
    </citation>
    <scope>NUCLEOTIDE SEQUENCE [LARGE SCALE GENOMIC DNA]</scope>
    <source>
        <strain evidence="3 4">CCMP1545</strain>
    </source>
</reference>
<dbReference type="RefSeq" id="XP_003056201.1">
    <property type="nucleotide sequence ID" value="XM_003056155.1"/>
</dbReference>
<evidence type="ECO:0000313" key="3">
    <source>
        <dbReference type="EMBL" id="EEH59577.1"/>
    </source>
</evidence>
<dbReference type="InterPro" id="IPR002048">
    <property type="entry name" value="EF_hand_dom"/>
</dbReference>